<evidence type="ECO:0000313" key="2">
    <source>
        <dbReference type="Proteomes" id="UP000186817"/>
    </source>
</evidence>
<organism evidence="1 2">
    <name type="scientific">Symbiodinium microadriaticum</name>
    <name type="common">Dinoflagellate</name>
    <name type="synonym">Zooxanthella microadriatica</name>
    <dbReference type="NCBI Taxonomy" id="2951"/>
    <lineage>
        <taxon>Eukaryota</taxon>
        <taxon>Sar</taxon>
        <taxon>Alveolata</taxon>
        <taxon>Dinophyceae</taxon>
        <taxon>Suessiales</taxon>
        <taxon>Symbiodiniaceae</taxon>
        <taxon>Symbiodinium</taxon>
    </lineage>
</organism>
<dbReference type="OrthoDB" id="10319884at2759"/>
<evidence type="ECO:0000313" key="1">
    <source>
        <dbReference type="EMBL" id="OLP97671.1"/>
    </source>
</evidence>
<name>A0A1Q9DR75_SYMMI</name>
<comment type="caution">
    <text evidence="1">The sequence shown here is derived from an EMBL/GenBank/DDBJ whole genome shotgun (WGS) entry which is preliminary data.</text>
</comment>
<reference evidence="1 2" key="1">
    <citation type="submission" date="2016-02" db="EMBL/GenBank/DDBJ databases">
        <title>Genome analysis of coral dinoflagellate symbionts highlights evolutionary adaptations to a symbiotic lifestyle.</title>
        <authorList>
            <person name="Aranda M."/>
            <person name="Li Y."/>
            <person name="Liew Y.J."/>
            <person name="Baumgarten S."/>
            <person name="Simakov O."/>
            <person name="Wilson M."/>
            <person name="Piel J."/>
            <person name="Ashoor H."/>
            <person name="Bougouffa S."/>
            <person name="Bajic V.B."/>
            <person name="Ryu T."/>
            <person name="Ravasi T."/>
            <person name="Bayer T."/>
            <person name="Micklem G."/>
            <person name="Kim H."/>
            <person name="Bhak J."/>
            <person name="Lajeunesse T.C."/>
            <person name="Voolstra C.R."/>
        </authorList>
    </citation>
    <scope>NUCLEOTIDE SEQUENCE [LARGE SCALE GENOMIC DNA]</scope>
    <source>
        <strain evidence="1 2">CCMP2467</strain>
    </source>
</reference>
<accession>A0A1Q9DR75</accession>
<gene>
    <name evidence="1" type="ORF">AK812_SmicGene19950</name>
</gene>
<sequence length="133" mass="14247">MLFAMCLLLLLLCWILRALLRTCVSCVGAAKDVISRFAVVVEGVDAVIQGGVPGQHQTDKVEVDAVAVVLLEALAGWSCRRLWQSSSQGSFQDFRVDLVHYELDFTDTGGGREAGDVFSSGVGPEVSEAIFGV</sequence>
<dbReference type="EMBL" id="LSRX01000425">
    <property type="protein sequence ID" value="OLP97671.1"/>
    <property type="molecule type" value="Genomic_DNA"/>
</dbReference>
<proteinExistence type="predicted"/>
<dbReference type="Proteomes" id="UP000186817">
    <property type="component" value="Unassembled WGS sequence"/>
</dbReference>
<keyword evidence="2" id="KW-1185">Reference proteome</keyword>
<dbReference type="AlphaFoldDB" id="A0A1Q9DR75"/>
<protein>
    <submittedName>
        <fullName evidence="1">Uncharacterized protein</fullName>
    </submittedName>
</protein>